<dbReference type="Pfam" id="PF10536">
    <property type="entry name" value="PMD"/>
    <property type="match status" value="2"/>
</dbReference>
<sequence length="339" mass="38033">MRKSGNARKYAAHAVDTDDIHDVVAHTDDVDDIDEHDRHIGFPRGPMDRGSLKVITHGLKLKKFTEVLVPYPVEHWIWESGLLHLSLAYLTMTDVGLISAFVERWHKETISFHLPVVEMTITLDDVVSVLHISPHDHCRDYSWATATLVFLYDNMGDETVNDTRQLGGYMTLLECWIYEHFHRIGKWGDRGAILAHLPRACMWTAKHVVEGGLMTYRQGFDALLLEDVVFTPYDDDGANHSFTTIKSSVSAFRRLYPIATFPGEVVANYYAWYMSVSHPLVIPLSTIAPSSPPTVVAHAGPSSSAHAGPSSTRDRRAADLLRRAINLVAQFSESSLDIK</sequence>
<accession>A0A1S2Y4I3</accession>
<keyword evidence="3" id="KW-1185">Reference proteome</keyword>
<feature type="domain" description="Aminotransferase-like plant mobile" evidence="2">
    <location>
        <begin position="92"/>
        <end position="130"/>
    </location>
</feature>
<proteinExistence type="predicted"/>
<dbReference type="PANTHER" id="PTHR46033:SF1">
    <property type="entry name" value="PROTEIN MAIN-LIKE 2"/>
    <property type="match status" value="1"/>
</dbReference>
<dbReference type="RefSeq" id="XP_004499253.1">
    <property type="nucleotide sequence ID" value="XM_004499196.1"/>
</dbReference>
<dbReference type="PaxDb" id="3827-XP_004499253.1"/>
<feature type="domain" description="Aminotransferase-like plant mobile" evidence="2">
    <location>
        <begin position="136"/>
        <end position="253"/>
    </location>
</feature>
<dbReference type="Proteomes" id="UP000087171">
    <property type="component" value="Chromosome Ca4"/>
</dbReference>
<evidence type="ECO:0000313" key="4">
    <source>
        <dbReference type="RefSeq" id="XP_004499253.1"/>
    </source>
</evidence>
<dbReference type="InterPro" id="IPR019557">
    <property type="entry name" value="AminoTfrase-like_pln_mobile"/>
</dbReference>
<evidence type="ECO:0000313" key="3">
    <source>
        <dbReference type="Proteomes" id="UP000087171"/>
    </source>
</evidence>
<gene>
    <name evidence="4" type="primary">LOC101515339</name>
</gene>
<dbReference type="AlphaFoldDB" id="A0A1S2Y4I3"/>
<feature type="region of interest" description="Disordered" evidence="1">
    <location>
        <begin position="293"/>
        <end position="313"/>
    </location>
</feature>
<dbReference type="InterPro" id="IPR044824">
    <property type="entry name" value="MAIN-like"/>
</dbReference>
<organism evidence="3 4">
    <name type="scientific">Cicer arietinum</name>
    <name type="common">Chickpea</name>
    <name type="synonym">Garbanzo</name>
    <dbReference type="NCBI Taxonomy" id="3827"/>
    <lineage>
        <taxon>Eukaryota</taxon>
        <taxon>Viridiplantae</taxon>
        <taxon>Streptophyta</taxon>
        <taxon>Embryophyta</taxon>
        <taxon>Tracheophyta</taxon>
        <taxon>Spermatophyta</taxon>
        <taxon>Magnoliopsida</taxon>
        <taxon>eudicotyledons</taxon>
        <taxon>Gunneridae</taxon>
        <taxon>Pentapetalae</taxon>
        <taxon>rosids</taxon>
        <taxon>fabids</taxon>
        <taxon>Fabales</taxon>
        <taxon>Fabaceae</taxon>
        <taxon>Papilionoideae</taxon>
        <taxon>50 kb inversion clade</taxon>
        <taxon>NPAAA clade</taxon>
        <taxon>Hologalegina</taxon>
        <taxon>IRL clade</taxon>
        <taxon>Cicereae</taxon>
        <taxon>Cicer</taxon>
    </lineage>
</organism>
<evidence type="ECO:0000259" key="2">
    <source>
        <dbReference type="Pfam" id="PF10536"/>
    </source>
</evidence>
<evidence type="ECO:0000256" key="1">
    <source>
        <dbReference type="SAM" id="MobiDB-lite"/>
    </source>
</evidence>
<name>A0A1S2Y4I3_CICAR</name>
<reference evidence="3" key="1">
    <citation type="journal article" date="2013" name="Nat. Biotechnol.">
        <title>Draft genome sequence of chickpea (Cicer arietinum) provides a resource for trait improvement.</title>
        <authorList>
            <person name="Varshney R.K."/>
            <person name="Song C."/>
            <person name="Saxena R.K."/>
            <person name="Azam S."/>
            <person name="Yu S."/>
            <person name="Sharpe A.G."/>
            <person name="Cannon S."/>
            <person name="Baek J."/>
            <person name="Rosen B.D."/>
            <person name="Tar'an B."/>
            <person name="Millan T."/>
            <person name="Zhang X."/>
            <person name="Ramsay L.D."/>
            <person name="Iwata A."/>
            <person name="Wang Y."/>
            <person name="Nelson W."/>
            <person name="Farmer A.D."/>
            <person name="Gaur P.M."/>
            <person name="Soderlund C."/>
            <person name="Penmetsa R.V."/>
            <person name="Xu C."/>
            <person name="Bharti A.K."/>
            <person name="He W."/>
            <person name="Winter P."/>
            <person name="Zhao S."/>
            <person name="Hane J.K."/>
            <person name="Carrasquilla-Garcia N."/>
            <person name="Condie J.A."/>
            <person name="Upadhyaya H.D."/>
            <person name="Luo M.C."/>
            <person name="Thudi M."/>
            <person name="Gowda C.L."/>
            <person name="Singh N.P."/>
            <person name="Lichtenzveig J."/>
            <person name="Gali K.K."/>
            <person name="Rubio J."/>
            <person name="Nadarajan N."/>
            <person name="Dolezel J."/>
            <person name="Bansal K.C."/>
            <person name="Xu X."/>
            <person name="Edwards D."/>
            <person name="Zhang G."/>
            <person name="Kahl G."/>
            <person name="Gil J."/>
            <person name="Singh K.B."/>
            <person name="Datta S.K."/>
            <person name="Jackson S.A."/>
            <person name="Wang J."/>
            <person name="Cook D.R."/>
        </authorList>
    </citation>
    <scope>NUCLEOTIDE SEQUENCE [LARGE SCALE GENOMIC DNA]</scope>
    <source>
        <strain evidence="3">cv. CDC Frontier</strain>
    </source>
</reference>
<dbReference type="OrthoDB" id="593744at2759"/>
<dbReference type="GO" id="GO:0010073">
    <property type="term" value="P:meristem maintenance"/>
    <property type="evidence" value="ECO:0007669"/>
    <property type="project" value="InterPro"/>
</dbReference>
<protein>
    <submittedName>
        <fullName evidence="4">Protein MAINTENANCE OF MERISTEMS-like</fullName>
    </submittedName>
</protein>
<dbReference type="PANTHER" id="PTHR46033">
    <property type="entry name" value="PROTEIN MAIN-LIKE 2"/>
    <property type="match status" value="1"/>
</dbReference>
<feature type="compositionally biased region" description="Low complexity" evidence="1">
    <location>
        <begin position="297"/>
        <end position="311"/>
    </location>
</feature>
<reference evidence="4" key="2">
    <citation type="submission" date="2025-08" db="UniProtKB">
        <authorList>
            <consortium name="RefSeq"/>
        </authorList>
    </citation>
    <scope>IDENTIFICATION</scope>
    <source>
        <tissue evidence="4">Etiolated seedlings</tissue>
    </source>
</reference>